<sequence>MVVSHLSAYEKIVGSREIEEILALADKIKGVSVTHINSTHKGGGVVEILRSLVPLFNLVGIPCRWEVIQGTEKFFWTTKFFHNLLQGRHFREKQNITQDMLGEYRRVSEENIKRIDLTSDVVVIHDPQPAALIKVEEDNKWIWRCHIDLSHPDKKVWDFLYSYIARYDAAIFSIEDFVQPLPLAHYIIPPSIDPLSEKNKELSTDQIKRVFRKLKIPQDKPILLQVSRFDYFKDPIGVIKVYRGVKKRFDCRLILAGGEAKDDPEGSQVLKQVKGEAGGDPDIHILNLASESFFEINALQRGADIVIQKSLKEGFGLTVTEALWKARPVVAGNVGGIRMQIKHG</sequence>
<feature type="domain" description="Glycosyl transferase family 1" evidence="7">
    <location>
        <begin position="209"/>
        <end position="344"/>
    </location>
</feature>
<evidence type="ECO:0000313" key="9">
    <source>
        <dbReference type="EMBL" id="TET45376.1"/>
    </source>
</evidence>
<evidence type="ECO:0000259" key="8">
    <source>
        <dbReference type="Pfam" id="PF21269"/>
    </source>
</evidence>
<comment type="caution">
    <text evidence="9">The sequence shown here is derived from an EMBL/GenBank/DDBJ whole genome shotgun (WGS) entry which is preliminary data.</text>
</comment>
<feature type="non-terminal residue" evidence="9">
    <location>
        <position position="344"/>
    </location>
</feature>
<protein>
    <submittedName>
        <fullName evidence="9">Glycosyltransferase</fullName>
    </submittedName>
</protein>
<evidence type="ECO:0000256" key="1">
    <source>
        <dbReference type="ARBA" id="ARBA00009481"/>
    </source>
</evidence>
<dbReference type="SUPFAM" id="SSF53756">
    <property type="entry name" value="UDP-Glycosyltransferase/glycogen phosphorylase"/>
    <property type="match status" value="1"/>
</dbReference>
<evidence type="ECO:0000256" key="5">
    <source>
        <dbReference type="ARBA" id="ARBA00022679"/>
    </source>
</evidence>
<organism evidence="9 10">
    <name type="scientific">Aerophobetes bacterium</name>
    <dbReference type="NCBI Taxonomy" id="2030807"/>
    <lineage>
        <taxon>Bacteria</taxon>
        <taxon>Candidatus Aerophobota</taxon>
    </lineage>
</organism>
<reference evidence="9 10" key="1">
    <citation type="submission" date="2019-03" db="EMBL/GenBank/DDBJ databases">
        <title>Metabolic potential of uncultured bacteria and archaea associated with petroleum seepage in deep-sea sediments.</title>
        <authorList>
            <person name="Dong X."/>
            <person name="Hubert C."/>
        </authorList>
    </citation>
    <scope>NUCLEOTIDE SEQUENCE [LARGE SCALE GENOMIC DNA]</scope>
    <source>
        <strain evidence="9">E29_bin78</strain>
    </source>
</reference>
<evidence type="ECO:0000256" key="4">
    <source>
        <dbReference type="ARBA" id="ARBA00022676"/>
    </source>
</evidence>
<dbReference type="GO" id="GO:0006006">
    <property type="term" value="P:glucose metabolic process"/>
    <property type="evidence" value="ECO:0007669"/>
    <property type="project" value="UniProtKB-KW"/>
</dbReference>
<dbReference type="PANTHER" id="PTHR47779">
    <property type="entry name" value="SYNTHASE (CCG-9), PUTATIVE (AFU_ORTHOLOGUE AFUA_3G12100)-RELATED"/>
    <property type="match status" value="1"/>
</dbReference>
<keyword evidence="3" id="KW-0313">Glucose metabolism</keyword>
<evidence type="ECO:0000259" key="7">
    <source>
        <dbReference type="Pfam" id="PF00534"/>
    </source>
</evidence>
<dbReference type="PANTHER" id="PTHR47779:SF1">
    <property type="entry name" value="SYNTHASE (CCG-9), PUTATIVE (AFU_ORTHOLOGUE AFUA_3G12100)-RELATED"/>
    <property type="match status" value="1"/>
</dbReference>
<keyword evidence="5 9" id="KW-0808">Transferase</keyword>
<dbReference type="InterPro" id="IPR049438">
    <property type="entry name" value="TreT_GT1"/>
</dbReference>
<proteinExistence type="inferred from homology"/>
<accession>A0A523US53</accession>
<comment type="similarity">
    <text evidence="1">Belongs to the glycosyltransferase group 1 family. Glycosyltransferase 4 subfamily.</text>
</comment>
<gene>
    <name evidence="9" type="ORF">E3J59_03915</name>
</gene>
<dbReference type="InterPro" id="IPR001296">
    <property type="entry name" value="Glyco_trans_1"/>
</dbReference>
<dbReference type="Pfam" id="PF00534">
    <property type="entry name" value="Glycos_transf_1"/>
    <property type="match status" value="1"/>
</dbReference>
<evidence type="ECO:0000256" key="2">
    <source>
        <dbReference type="ARBA" id="ARBA00011738"/>
    </source>
</evidence>
<comment type="subunit">
    <text evidence="2">Homodimer.</text>
</comment>
<name>A0A523US53_UNCAE</name>
<dbReference type="Gene3D" id="3.40.50.2000">
    <property type="entry name" value="Glycogen Phosphorylase B"/>
    <property type="match status" value="2"/>
</dbReference>
<dbReference type="Proteomes" id="UP000320679">
    <property type="component" value="Unassembled WGS sequence"/>
</dbReference>
<feature type="domain" description="Trehalose synthase N-terminal" evidence="8">
    <location>
        <begin position="35"/>
        <end position="179"/>
    </location>
</feature>
<dbReference type="GO" id="GO:0016757">
    <property type="term" value="F:glycosyltransferase activity"/>
    <property type="evidence" value="ECO:0007669"/>
    <property type="project" value="UniProtKB-KW"/>
</dbReference>
<dbReference type="EMBL" id="SOJK01000170">
    <property type="protein sequence ID" value="TET45376.1"/>
    <property type="molecule type" value="Genomic_DNA"/>
</dbReference>
<dbReference type="AlphaFoldDB" id="A0A523US53"/>
<dbReference type="InterPro" id="IPR052078">
    <property type="entry name" value="Trehalose_Metab_GTase"/>
</dbReference>
<evidence type="ECO:0000256" key="6">
    <source>
        <dbReference type="ARBA" id="ARBA00023277"/>
    </source>
</evidence>
<keyword evidence="6" id="KW-0119">Carbohydrate metabolism</keyword>
<evidence type="ECO:0000256" key="3">
    <source>
        <dbReference type="ARBA" id="ARBA00022526"/>
    </source>
</evidence>
<evidence type="ECO:0000313" key="10">
    <source>
        <dbReference type="Proteomes" id="UP000320679"/>
    </source>
</evidence>
<keyword evidence="4" id="KW-0328">Glycosyltransferase</keyword>
<dbReference type="Pfam" id="PF21269">
    <property type="entry name" value="TreT_GT1"/>
    <property type="match status" value="1"/>
</dbReference>